<protein>
    <submittedName>
        <fullName evidence="2">Uncharacterized protein</fullName>
    </submittedName>
</protein>
<feature type="compositionally biased region" description="Polar residues" evidence="1">
    <location>
        <begin position="93"/>
        <end position="109"/>
    </location>
</feature>
<reference evidence="2" key="1">
    <citation type="journal article" date="2022" name="bioRxiv">
        <title>Sequencing and chromosome-scale assembly of the giantPleurodeles waltlgenome.</title>
        <authorList>
            <person name="Brown T."/>
            <person name="Elewa A."/>
            <person name="Iarovenko S."/>
            <person name="Subramanian E."/>
            <person name="Araus A.J."/>
            <person name="Petzold A."/>
            <person name="Susuki M."/>
            <person name="Suzuki K.-i.T."/>
            <person name="Hayashi T."/>
            <person name="Toyoda A."/>
            <person name="Oliveira C."/>
            <person name="Osipova E."/>
            <person name="Leigh N.D."/>
            <person name="Simon A."/>
            <person name="Yun M.H."/>
        </authorList>
    </citation>
    <scope>NUCLEOTIDE SEQUENCE</scope>
    <source>
        <strain evidence="2">20211129_DDA</strain>
        <tissue evidence="2">Liver</tissue>
    </source>
</reference>
<dbReference type="Proteomes" id="UP001066276">
    <property type="component" value="Chromosome 2_2"/>
</dbReference>
<comment type="caution">
    <text evidence="2">The sequence shown here is derived from an EMBL/GenBank/DDBJ whole genome shotgun (WGS) entry which is preliminary data.</text>
</comment>
<keyword evidence="3" id="KW-1185">Reference proteome</keyword>
<dbReference type="EMBL" id="JANPWB010000004">
    <property type="protein sequence ID" value="KAJ1191023.1"/>
    <property type="molecule type" value="Genomic_DNA"/>
</dbReference>
<evidence type="ECO:0000313" key="2">
    <source>
        <dbReference type="EMBL" id="KAJ1191023.1"/>
    </source>
</evidence>
<gene>
    <name evidence="2" type="ORF">NDU88_000340</name>
</gene>
<sequence>MMDILIQEARAKRDKLLEDILALEKEIKDINLPEAKEKNYKVLKEVLHKHQEYIKDKIIRKLKRDDGDYKSGRVFTYACKFDNIKLDRHEVSTHTPNEGATSITSTSKTALADSHVPDTCPVSNLTIKDKKDIQTPLSLEQTSGLSWPSNLDFIDPHGDS</sequence>
<dbReference type="AlphaFoldDB" id="A0AAV7UQ81"/>
<evidence type="ECO:0000256" key="1">
    <source>
        <dbReference type="SAM" id="MobiDB-lite"/>
    </source>
</evidence>
<organism evidence="2 3">
    <name type="scientific">Pleurodeles waltl</name>
    <name type="common">Iberian ribbed newt</name>
    <dbReference type="NCBI Taxonomy" id="8319"/>
    <lineage>
        <taxon>Eukaryota</taxon>
        <taxon>Metazoa</taxon>
        <taxon>Chordata</taxon>
        <taxon>Craniata</taxon>
        <taxon>Vertebrata</taxon>
        <taxon>Euteleostomi</taxon>
        <taxon>Amphibia</taxon>
        <taxon>Batrachia</taxon>
        <taxon>Caudata</taxon>
        <taxon>Salamandroidea</taxon>
        <taxon>Salamandridae</taxon>
        <taxon>Pleurodelinae</taxon>
        <taxon>Pleurodeles</taxon>
    </lineage>
</organism>
<evidence type="ECO:0000313" key="3">
    <source>
        <dbReference type="Proteomes" id="UP001066276"/>
    </source>
</evidence>
<name>A0AAV7UQ81_PLEWA</name>
<feature type="region of interest" description="Disordered" evidence="1">
    <location>
        <begin position="92"/>
        <end position="115"/>
    </location>
</feature>
<accession>A0AAV7UQ81</accession>
<proteinExistence type="predicted"/>